<evidence type="ECO:0000256" key="1">
    <source>
        <dbReference type="SAM" id="Phobius"/>
    </source>
</evidence>
<protein>
    <submittedName>
        <fullName evidence="2">Putative membrane protein</fullName>
    </submittedName>
</protein>
<dbReference type="PATRIC" id="fig|1415168.3.peg.2836"/>
<evidence type="ECO:0000313" key="2">
    <source>
        <dbReference type="EMBL" id="KEY61086.1"/>
    </source>
</evidence>
<dbReference type="Proteomes" id="UP000028401">
    <property type="component" value="Unassembled WGS sequence"/>
</dbReference>
<feature type="transmembrane region" description="Helical" evidence="1">
    <location>
        <begin position="12"/>
        <end position="29"/>
    </location>
</feature>
<feature type="transmembrane region" description="Helical" evidence="1">
    <location>
        <begin position="61"/>
        <end position="78"/>
    </location>
</feature>
<accession>A0A084A707</accession>
<name>A0A084A707_LACLC</name>
<dbReference type="EMBL" id="AZSI01000228">
    <property type="protein sequence ID" value="KEY61086.1"/>
    <property type="molecule type" value="Genomic_DNA"/>
</dbReference>
<comment type="caution">
    <text evidence="2">The sequence shown here is derived from an EMBL/GenBank/DDBJ whole genome shotgun (WGS) entry which is preliminary data.</text>
</comment>
<feature type="transmembrane region" description="Helical" evidence="1">
    <location>
        <begin position="36"/>
        <end position="55"/>
    </location>
</feature>
<sequence>MRIVSMGNLLELLLVVAIIAFQTFCGYIGNKYLGMVLPLTFIGFVLFFLSQGALGFNFKDIIMPFFGPLILAFIYDGGKQTRKKKIKKELDKMKAKDITQNKKDI</sequence>
<proteinExistence type="predicted"/>
<keyword evidence="1" id="KW-1133">Transmembrane helix</keyword>
<reference evidence="2 3" key="1">
    <citation type="submission" date="2014-06" db="EMBL/GenBank/DDBJ databases">
        <title>Draft genome sequence of the putrescine producing strain Lactococcus lactis subsp cremoris GE214.</title>
        <authorList>
            <person name="Ladero V."/>
            <person name="Linares D.M."/>
            <person name="del Rio B."/>
            <person name="Mayo B."/>
            <person name="Martin M.C."/>
            <person name="Fernandez M."/>
            <person name="Alvarez M.A."/>
        </authorList>
    </citation>
    <scope>NUCLEOTIDE SEQUENCE [LARGE SCALE GENOMIC DNA]</scope>
    <source>
        <strain evidence="2 3">GE214</strain>
    </source>
</reference>
<evidence type="ECO:0000313" key="3">
    <source>
        <dbReference type="Proteomes" id="UP000028401"/>
    </source>
</evidence>
<gene>
    <name evidence="2" type="ORF">U725_02781</name>
</gene>
<keyword evidence="1" id="KW-0472">Membrane</keyword>
<keyword evidence="1" id="KW-0812">Transmembrane</keyword>
<dbReference type="AlphaFoldDB" id="A0A084A707"/>
<organism evidence="2 3">
    <name type="scientific">Lactococcus cremoris subsp. cremoris GE214</name>
    <dbReference type="NCBI Taxonomy" id="1415168"/>
    <lineage>
        <taxon>Bacteria</taxon>
        <taxon>Bacillati</taxon>
        <taxon>Bacillota</taxon>
        <taxon>Bacilli</taxon>
        <taxon>Lactobacillales</taxon>
        <taxon>Streptococcaceae</taxon>
        <taxon>Lactococcus</taxon>
        <taxon>Lactococcus cremoris subsp. cremoris</taxon>
    </lineage>
</organism>